<proteinExistence type="predicted"/>
<evidence type="ECO:0000313" key="2">
    <source>
        <dbReference type="Proteomes" id="UP001283361"/>
    </source>
</evidence>
<evidence type="ECO:0000313" key="1">
    <source>
        <dbReference type="EMBL" id="KAK3786172.1"/>
    </source>
</evidence>
<comment type="caution">
    <text evidence="1">The sequence shown here is derived from an EMBL/GenBank/DDBJ whole genome shotgun (WGS) entry which is preliminary data.</text>
</comment>
<gene>
    <name evidence="1" type="ORF">RRG08_050645</name>
</gene>
<accession>A0AAE1AEI7</accession>
<reference evidence="1" key="1">
    <citation type="journal article" date="2023" name="G3 (Bethesda)">
        <title>A reference genome for the long-term kleptoplast-retaining sea slug Elysia crispata morphotype clarki.</title>
        <authorList>
            <person name="Eastman K.E."/>
            <person name="Pendleton A.L."/>
            <person name="Shaikh M.A."/>
            <person name="Suttiyut T."/>
            <person name="Ogas R."/>
            <person name="Tomko P."/>
            <person name="Gavelis G."/>
            <person name="Widhalm J.R."/>
            <person name="Wisecaver J.H."/>
        </authorList>
    </citation>
    <scope>NUCLEOTIDE SEQUENCE</scope>
    <source>
        <strain evidence="1">ECLA1</strain>
    </source>
</reference>
<keyword evidence="2" id="KW-1185">Reference proteome</keyword>
<sequence>MATLSCGRQRLTLSLSLCGKKRLTLSLCGEEGRSVPVWEERWHLSCVEERCSVPVCGGGHLSLCGEGALSLCGRKINSVPVCGGRLPCPCVGRKIGPCPCVKQHFSTLSLCGEED</sequence>
<name>A0AAE1AEI7_9GAST</name>
<protein>
    <submittedName>
        <fullName evidence="1">Uncharacterized protein</fullName>
    </submittedName>
</protein>
<dbReference type="EMBL" id="JAWDGP010002001">
    <property type="protein sequence ID" value="KAK3786172.1"/>
    <property type="molecule type" value="Genomic_DNA"/>
</dbReference>
<organism evidence="1 2">
    <name type="scientific">Elysia crispata</name>
    <name type="common">lettuce slug</name>
    <dbReference type="NCBI Taxonomy" id="231223"/>
    <lineage>
        <taxon>Eukaryota</taxon>
        <taxon>Metazoa</taxon>
        <taxon>Spiralia</taxon>
        <taxon>Lophotrochozoa</taxon>
        <taxon>Mollusca</taxon>
        <taxon>Gastropoda</taxon>
        <taxon>Heterobranchia</taxon>
        <taxon>Euthyneura</taxon>
        <taxon>Panpulmonata</taxon>
        <taxon>Sacoglossa</taxon>
        <taxon>Placobranchoidea</taxon>
        <taxon>Plakobranchidae</taxon>
        <taxon>Elysia</taxon>
    </lineage>
</organism>
<dbReference type="Proteomes" id="UP001283361">
    <property type="component" value="Unassembled WGS sequence"/>
</dbReference>
<dbReference type="AlphaFoldDB" id="A0AAE1AEI7"/>